<evidence type="ECO:0000259" key="4">
    <source>
        <dbReference type="Pfam" id="PF01168"/>
    </source>
</evidence>
<evidence type="ECO:0000256" key="2">
    <source>
        <dbReference type="HAMAP-Rule" id="MF_02087"/>
    </source>
</evidence>
<dbReference type="PIRSF" id="PIRSF004848">
    <property type="entry name" value="YBL036c_PLPDEIII"/>
    <property type="match status" value="1"/>
</dbReference>
<accession>A0ABS4J5J4</accession>
<evidence type="ECO:0000313" key="6">
    <source>
        <dbReference type="Proteomes" id="UP001519287"/>
    </source>
</evidence>
<organism evidence="5 6">
    <name type="scientific">Paenibacillus eucommiae</name>
    <dbReference type="NCBI Taxonomy" id="1355755"/>
    <lineage>
        <taxon>Bacteria</taxon>
        <taxon>Bacillati</taxon>
        <taxon>Bacillota</taxon>
        <taxon>Bacilli</taxon>
        <taxon>Bacillales</taxon>
        <taxon>Paenibacillaceae</taxon>
        <taxon>Paenibacillus</taxon>
    </lineage>
</organism>
<reference evidence="5 6" key="1">
    <citation type="submission" date="2021-03" db="EMBL/GenBank/DDBJ databases">
        <title>Genomic Encyclopedia of Type Strains, Phase IV (KMG-IV): sequencing the most valuable type-strain genomes for metagenomic binning, comparative biology and taxonomic classification.</title>
        <authorList>
            <person name="Goeker M."/>
        </authorList>
    </citation>
    <scope>NUCLEOTIDE SEQUENCE [LARGE SCALE GENOMIC DNA]</scope>
    <source>
        <strain evidence="5 6">DSM 26048</strain>
    </source>
</reference>
<protein>
    <recommendedName>
        <fullName evidence="2">Pyridoxal phosphate homeostasis protein</fullName>
        <shortName evidence="2">PLP homeostasis protein</shortName>
    </recommendedName>
</protein>
<dbReference type="PANTHER" id="PTHR10146">
    <property type="entry name" value="PROLINE SYNTHETASE CO-TRANSCRIBED BACTERIAL HOMOLOG PROTEIN"/>
    <property type="match status" value="1"/>
</dbReference>
<dbReference type="NCBIfam" id="TIGR00044">
    <property type="entry name" value="YggS family pyridoxal phosphate-dependent enzyme"/>
    <property type="match status" value="1"/>
</dbReference>
<dbReference type="HAMAP" id="MF_02087">
    <property type="entry name" value="PLP_homeostasis"/>
    <property type="match status" value="1"/>
</dbReference>
<dbReference type="PROSITE" id="PS01211">
    <property type="entry name" value="UPF0001"/>
    <property type="match status" value="1"/>
</dbReference>
<gene>
    <name evidence="5" type="ORF">J2Z66_006763</name>
</gene>
<feature type="domain" description="Alanine racemase N-terminal" evidence="4">
    <location>
        <begin position="52"/>
        <end position="239"/>
    </location>
</feature>
<evidence type="ECO:0000313" key="5">
    <source>
        <dbReference type="EMBL" id="MBP1995121.1"/>
    </source>
</evidence>
<comment type="caution">
    <text evidence="5">The sequence shown here is derived from an EMBL/GenBank/DDBJ whole genome shotgun (WGS) entry which is preliminary data.</text>
</comment>
<dbReference type="RefSeq" id="WP_209976943.1">
    <property type="nucleotide sequence ID" value="NZ_JAGGLB010000031.1"/>
</dbReference>
<dbReference type="Gene3D" id="3.20.20.10">
    <property type="entry name" value="Alanine racemase"/>
    <property type="match status" value="1"/>
</dbReference>
<sequence length="254" mass="28944">MDTHTEEAKDTKDVQDNLKDVRNRIQLACEASGRKAKEIRLLLATKTVPDTKISAAIQAGETLLGENKVQELQHKYPRLRQHSHIEWHFIGHLQTNKVKEVLKYATMIHSVDRLKLGQALHNQLTKENNKMDILVQVNTSYEESKFGVSPEDTLALIESLSIFETLNIKGLMTIGKLNAKQEETRNCFRLLKKVQKQVIERGLPGVTMNILSMGMSGDFEVAIEEGATMIRVGSSIFGERMYPDHYYWNEHSAR</sequence>
<dbReference type="InterPro" id="IPR029066">
    <property type="entry name" value="PLP-binding_barrel"/>
</dbReference>
<keyword evidence="6" id="KW-1185">Reference proteome</keyword>
<dbReference type="InterPro" id="IPR011078">
    <property type="entry name" value="PyrdxlP_homeostasis"/>
</dbReference>
<evidence type="ECO:0000256" key="3">
    <source>
        <dbReference type="RuleBase" id="RU004514"/>
    </source>
</evidence>
<evidence type="ECO:0000256" key="1">
    <source>
        <dbReference type="ARBA" id="ARBA00022898"/>
    </source>
</evidence>
<proteinExistence type="inferred from homology"/>
<comment type="function">
    <text evidence="2">Pyridoxal 5'-phosphate (PLP)-binding protein, which is involved in PLP homeostasis.</text>
</comment>
<keyword evidence="1 2" id="KW-0663">Pyridoxal phosphate</keyword>
<name>A0ABS4J5J4_9BACL</name>
<dbReference type="Proteomes" id="UP001519287">
    <property type="component" value="Unassembled WGS sequence"/>
</dbReference>
<dbReference type="PANTHER" id="PTHR10146:SF14">
    <property type="entry name" value="PYRIDOXAL PHOSPHATE HOMEOSTASIS PROTEIN"/>
    <property type="match status" value="1"/>
</dbReference>
<dbReference type="SUPFAM" id="SSF51419">
    <property type="entry name" value="PLP-binding barrel"/>
    <property type="match status" value="1"/>
</dbReference>
<dbReference type="CDD" id="cd00635">
    <property type="entry name" value="PLPDE_III_YBL036c_like"/>
    <property type="match status" value="1"/>
</dbReference>
<dbReference type="InterPro" id="IPR001608">
    <property type="entry name" value="Ala_racemase_N"/>
</dbReference>
<comment type="similarity">
    <text evidence="2 3">Belongs to the pyridoxal phosphate-binding protein YggS/PROSC family.</text>
</comment>
<dbReference type="Pfam" id="PF01168">
    <property type="entry name" value="Ala_racemase_N"/>
    <property type="match status" value="1"/>
</dbReference>
<dbReference type="EMBL" id="JAGGLB010000031">
    <property type="protein sequence ID" value="MBP1995121.1"/>
    <property type="molecule type" value="Genomic_DNA"/>
</dbReference>
<feature type="modified residue" description="N6-(pyridoxal phosphate)lysine" evidence="2">
    <location>
        <position position="46"/>
    </location>
</feature>